<feature type="compositionally biased region" description="Low complexity" evidence="7">
    <location>
        <begin position="26"/>
        <end position="36"/>
    </location>
</feature>
<keyword evidence="10" id="KW-1185">Reference proteome</keyword>
<organism evidence="9 10">
    <name type="scientific">Rhodotorula taiwanensis</name>
    <dbReference type="NCBI Taxonomy" id="741276"/>
    <lineage>
        <taxon>Eukaryota</taxon>
        <taxon>Fungi</taxon>
        <taxon>Dikarya</taxon>
        <taxon>Basidiomycota</taxon>
        <taxon>Pucciniomycotina</taxon>
        <taxon>Microbotryomycetes</taxon>
        <taxon>Sporidiobolales</taxon>
        <taxon>Sporidiobolaceae</taxon>
        <taxon>Rhodotorula</taxon>
    </lineage>
</organism>
<feature type="compositionally biased region" description="Low complexity" evidence="7">
    <location>
        <begin position="1"/>
        <end position="16"/>
    </location>
</feature>
<dbReference type="OrthoDB" id="72851at2759"/>
<feature type="transmembrane region" description="Helical" evidence="8">
    <location>
        <begin position="485"/>
        <end position="504"/>
    </location>
</feature>
<evidence type="ECO:0000256" key="3">
    <source>
        <dbReference type="ARBA" id="ARBA00022679"/>
    </source>
</evidence>
<keyword evidence="4 8" id="KW-0812">Transmembrane</keyword>
<keyword evidence="6 8" id="KW-0472">Membrane</keyword>
<comment type="caution">
    <text evidence="9">The sequence shown here is derived from an EMBL/GenBank/DDBJ whole genome shotgun (WGS) entry which is preliminary data.</text>
</comment>
<evidence type="ECO:0000256" key="7">
    <source>
        <dbReference type="SAM" id="MobiDB-lite"/>
    </source>
</evidence>
<dbReference type="STRING" id="741276.A0A2S5BBA7"/>
<evidence type="ECO:0000256" key="1">
    <source>
        <dbReference type="ARBA" id="ARBA00004141"/>
    </source>
</evidence>
<gene>
    <name evidence="9" type="ORF">BMF94_2855</name>
</gene>
<name>A0A2S5BBA7_9BASI</name>
<feature type="transmembrane region" description="Helical" evidence="8">
    <location>
        <begin position="964"/>
        <end position="988"/>
    </location>
</feature>
<dbReference type="PANTHER" id="PTHR43867:SF7">
    <property type="entry name" value="CELLULOSE SYNTHASE (EUROFUNG)"/>
    <property type="match status" value="1"/>
</dbReference>
<dbReference type="Proteomes" id="UP000237144">
    <property type="component" value="Unassembled WGS sequence"/>
</dbReference>
<dbReference type="PANTHER" id="PTHR43867">
    <property type="entry name" value="CELLULOSE SYNTHASE CATALYTIC SUBUNIT A [UDP-FORMING]"/>
    <property type="match status" value="1"/>
</dbReference>
<sequence>MGSPSSQGGSSASSVGPRGTPPPEGTAASATSTTAARSHPGGRAAFVQPRPDERDVTEDAVSPTSEVPPARPAAHRTVSSTREPTISPPSTPPPQSRFHEQFTPPAKRKFDHGLSPHSRDTSGGPPPVPTPTEEDDIATLNFSRRPSHFDPIAPSFHRAQTQPMPGAHMPRNLVSASGFAPLPPVSPLQNSPRSRGRGGSGGGSSHGGQHHRKQSSHTRQPSISLSSPTGSSSNDHAQQRKILPLEPAAQRAQPTRAPLEAFASVEMLHGQREHQERTRGTEAFGPGGAYEGRVSSLSGDGHFHQSFLRREDPLSNVHAARNPAAAAAAGHLHGYSLGAATHLASAEVDAASIASQLRDYDARRGSEDVHNLFPRRFSEYPHEDEEPTLNRTFVFPSKSSLASKGSVGSLAPGYDHDEKASIHSHPPALKRFFGTDDFSGDWRTEHLGGSDKAFAVQRPSVVALPVYPAPDGTLGRSFKMRAKKAGSIAAWVTVLAAYAATWVYISLRIDAMRQVERKRPGVFVGGWCFLALEILVATMMTVHSLWTVFTYRGRSSEPKMRLRGDVNLPSVDIFVVSSGQADQTVFDCAAAAASMDYPSHRYRVMVLDPLGSANLEREINKHARTQACPHLTYHRRDLGTAEKIETEKNGSAATPDSQQTKSNSINFGMQEAASLGMKGPSEYIAVFDADVIPERNFLRAVLPHILGENKVGLVKTRHGFINLPHFLNQPTATLLTAAEKPADTRSGFLLRRAALTEIGGFPATSWVHDGQCEALLQGRGYKVRQVEEVLQWGMAKPTYAAQLNAMMVNRLGPLRTAHRLGWFIKGEKTRLMPFGARLKAIGRALLPIFSLCMILLAYVYPLMFTFGGILVLTPSLSNLNVLLQATLVMIGLHKVHELLWTWSTGLPSPRRALQAWIFAAPYQGVALLRLALPARLGGYKQRTSDLDINEVVAHPKRQTVWVRLFWFALDPLVSTMFAFLAAFGVAIWRIVRDHERGTVDAHQTALTVVLTIAWPTLLWSEFLFASFVPFVCLLFPSRLLTEPRESFLIRDHYTHVARPKHHFKTAPPFKVHHAPEFITSTIVLSWAVVCVCVAKLTDILA</sequence>
<feature type="compositionally biased region" description="Basic and acidic residues" evidence="7">
    <location>
        <begin position="270"/>
        <end position="280"/>
    </location>
</feature>
<feature type="transmembrane region" description="Helical" evidence="8">
    <location>
        <begin position="1008"/>
        <end position="1036"/>
    </location>
</feature>
<feature type="transmembrane region" description="Helical" evidence="8">
    <location>
        <begin position="1077"/>
        <end position="1096"/>
    </location>
</feature>
<dbReference type="GO" id="GO:0016020">
    <property type="term" value="C:membrane"/>
    <property type="evidence" value="ECO:0007669"/>
    <property type="project" value="UniProtKB-SubCell"/>
</dbReference>
<feature type="compositionally biased region" description="Pro residues" evidence="7">
    <location>
        <begin position="86"/>
        <end position="95"/>
    </location>
</feature>
<keyword evidence="2" id="KW-0328">Glycosyltransferase</keyword>
<feature type="region of interest" description="Disordered" evidence="7">
    <location>
        <begin position="270"/>
        <end position="291"/>
    </location>
</feature>
<dbReference type="InterPro" id="IPR050321">
    <property type="entry name" value="Glycosyltr_2/OpgH_subfam"/>
</dbReference>
<evidence type="ECO:0000256" key="5">
    <source>
        <dbReference type="ARBA" id="ARBA00022989"/>
    </source>
</evidence>
<feature type="transmembrane region" description="Helical" evidence="8">
    <location>
        <begin position="840"/>
        <end position="860"/>
    </location>
</feature>
<dbReference type="GO" id="GO:0016757">
    <property type="term" value="F:glycosyltransferase activity"/>
    <property type="evidence" value="ECO:0007669"/>
    <property type="project" value="UniProtKB-KW"/>
</dbReference>
<evidence type="ECO:0000313" key="9">
    <source>
        <dbReference type="EMBL" id="POY74043.1"/>
    </source>
</evidence>
<keyword evidence="5 8" id="KW-1133">Transmembrane helix</keyword>
<evidence type="ECO:0000256" key="8">
    <source>
        <dbReference type="SAM" id="Phobius"/>
    </source>
</evidence>
<feature type="compositionally biased region" description="Low complexity" evidence="7">
    <location>
        <begin position="222"/>
        <end position="233"/>
    </location>
</feature>
<evidence type="ECO:0008006" key="11">
    <source>
        <dbReference type="Google" id="ProtNLM"/>
    </source>
</evidence>
<evidence type="ECO:0000256" key="6">
    <source>
        <dbReference type="ARBA" id="ARBA00023136"/>
    </source>
</evidence>
<keyword evidence="3" id="KW-0808">Transferase</keyword>
<evidence type="ECO:0000313" key="10">
    <source>
        <dbReference type="Proteomes" id="UP000237144"/>
    </source>
</evidence>
<comment type="subcellular location">
    <subcellularLocation>
        <location evidence="1">Membrane</location>
        <topology evidence="1">Multi-pass membrane protein</topology>
    </subcellularLocation>
</comment>
<dbReference type="InterPro" id="IPR029044">
    <property type="entry name" value="Nucleotide-diphossugar_trans"/>
</dbReference>
<feature type="compositionally biased region" description="Gly residues" evidence="7">
    <location>
        <begin position="197"/>
        <end position="206"/>
    </location>
</feature>
<protein>
    <recommendedName>
        <fullName evidence="11">Glycosyltransferase 2-like domain-containing protein</fullName>
    </recommendedName>
</protein>
<feature type="compositionally biased region" description="Basic and acidic residues" evidence="7">
    <location>
        <begin position="111"/>
        <end position="120"/>
    </location>
</feature>
<dbReference type="SUPFAM" id="SSF53448">
    <property type="entry name" value="Nucleotide-diphospho-sugar transferases"/>
    <property type="match status" value="1"/>
</dbReference>
<dbReference type="Gene3D" id="3.90.550.10">
    <property type="entry name" value="Spore Coat Polysaccharide Biosynthesis Protein SpsA, Chain A"/>
    <property type="match status" value="1"/>
</dbReference>
<dbReference type="EMBL" id="PJQD01000029">
    <property type="protein sequence ID" value="POY74043.1"/>
    <property type="molecule type" value="Genomic_DNA"/>
</dbReference>
<proteinExistence type="predicted"/>
<feature type="transmembrane region" description="Helical" evidence="8">
    <location>
        <begin position="524"/>
        <end position="551"/>
    </location>
</feature>
<evidence type="ECO:0000256" key="4">
    <source>
        <dbReference type="ARBA" id="ARBA00022692"/>
    </source>
</evidence>
<reference evidence="9 10" key="1">
    <citation type="journal article" date="2018" name="Front. Microbiol.">
        <title>Prospects for Fungal Bioremediation of Acidic Radioactive Waste Sites: Characterization and Genome Sequence of Rhodotorula taiwanensis MD1149.</title>
        <authorList>
            <person name="Tkavc R."/>
            <person name="Matrosova V.Y."/>
            <person name="Grichenko O.E."/>
            <person name="Gostincar C."/>
            <person name="Volpe R.P."/>
            <person name="Klimenkova P."/>
            <person name="Gaidamakova E.K."/>
            <person name="Zhou C.E."/>
            <person name="Stewart B.J."/>
            <person name="Lyman M.G."/>
            <person name="Malfatti S.A."/>
            <person name="Rubinfeld B."/>
            <person name="Courtot M."/>
            <person name="Singh J."/>
            <person name="Dalgard C.L."/>
            <person name="Hamilton T."/>
            <person name="Frey K.G."/>
            <person name="Gunde-Cimerman N."/>
            <person name="Dugan L."/>
            <person name="Daly M.J."/>
        </authorList>
    </citation>
    <scope>NUCLEOTIDE SEQUENCE [LARGE SCALE GENOMIC DNA]</scope>
    <source>
        <strain evidence="9 10">MD1149</strain>
    </source>
</reference>
<feature type="region of interest" description="Disordered" evidence="7">
    <location>
        <begin position="1"/>
        <end position="238"/>
    </location>
</feature>
<feature type="transmembrane region" description="Helical" evidence="8">
    <location>
        <begin position="866"/>
        <end position="892"/>
    </location>
</feature>
<evidence type="ECO:0000256" key="2">
    <source>
        <dbReference type="ARBA" id="ARBA00022676"/>
    </source>
</evidence>
<dbReference type="AlphaFoldDB" id="A0A2S5BBA7"/>
<accession>A0A2S5BBA7</accession>